<comment type="caution">
    <text evidence="2">The sequence shown here is derived from an EMBL/GenBank/DDBJ whole genome shotgun (WGS) entry which is preliminary data.</text>
</comment>
<feature type="signal peptide" evidence="1">
    <location>
        <begin position="1"/>
        <end position="23"/>
    </location>
</feature>
<reference evidence="3" key="1">
    <citation type="journal article" date="2019" name="Int. J. Syst. Evol. Microbiol.">
        <title>The Global Catalogue of Microorganisms (GCM) 10K type strain sequencing project: providing services to taxonomists for standard genome sequencing and annotation.</title>
        <authorList>
            <consortium name="The Broad Institute Genomics Platform"/>
            <consortium name="The Broad Institute Genome Sequencing Center for Infectious Disease"/>
            <person name="Wu L."/>
            <person name="Ma J."/>
        </authorList>
    </citation>
    <scope>NUCLEOTIDE SEQUENCE [LARGE SCALE GENOMIC DNA]</scope>
    <source>
        <strain evidence="3">JCM 17939</strain>
    </source>
</reference>
<keyword evidence="1" id="KW-0732">Signal</keyword>
<gene>
    <name evidence="2" type="ORF">GCM10023196_080060</name>
</gene>
<keyword evidence="3" id="KW-1185">Reference proteome</keyword>
<keyword evidence="2" id="KW-0456">Lyase</keyword>
<dbReference type="EMBL" id="BAABHK010000015">
    <property type="protein sequence ID" value="GAA4635265.1"/>
    <property type="molecule type" value="Genomic_DNA"/>
</dbReference>
<dbReference type="Proteomes" id="UP001501442">
    <property type="component" value="Unassembled WGS sequence"/>
</dbReference>
<protein>
    <submittedName>
        <fullName evidence="2">Polysaccharide lyase 6 family protein</fullName>
    </submittedName>
</protein>
<evidence type="ECO:0000256" key="1">
    <source>
        <dbReference type="SAM" id="SignalP"/>
    </source>
</evidence>
<dbReference type="Gene3D" id="2.160.20.10">
    <property type="entry name" value="Single-stranded right-handed beta-helix, Pectin lyase-like"/>
    <property type="match status" value="1"/>
</dbReference>
<accession>A0ABP8UM72</accession>
<dbReference type="InterPro" id="IPR039513">
    <property type="entry name" value="PL-6"/>
</dbReference>
<dbReference type="Pfam" id="PF14592">
    <property type="entry name" value="Chondroitinas_B"/>
    <property type="match status" value="1"/>
</dbReference>
<sequence length="475" mass="49283">MALKRHTAVITALTLIGAVAAPAEGPAGAAPAPAPKKVISVSSVAALQSAVKQAQPGDRIELADGSYSTSSAIALTQSGTASAPITIAAQHTGKAEIKGTDGFSFGSIHYVTVEGFRLTHGNAISLPTGADHVRLTRNVIQLSKSSTKNWVTVACDDCEVDHNTFQHKSSLGVFLQISGPGSSGMAQRVRIHHNYFYDHSYSGSNGGESIRLGLSSRQHASAHATVEYNLFEKANGDSEAISVKSSDNTVRYNTLRDTRGQICLRHGSRTLVEGNIILGGTSGIRFFGNDHVIINNLIQNIGGMPIEVGSGNIRDDTDSTTDHEAADRGLVAFNTVVSTKTNLIGIGTEGHEYGPDHTTVADNILVGGSGNLVTVGRDTNTKWEGNIVWGGSRGDMPASGGRSVNPALTVDSGGLDRLTAGSPAIDAAAGTYAQVTQDMDLQARSGAKDVGADEYLTGGTGRRALTTADVGPSAP</sequence>
<dbReference type="SUPFAM" id="SSF51126">
    <property type="entry name" value="Pectin lyase-like"/>
    <property type="match status" value="1"/>
</dbReference>
<dbReference type="GO" id="GO:0016829">
    <property type="term" value="F:lyase activity"/>
    <property type="evidence" value="ECO:0007669"/>
    <property type="project" value="UniProtKB-KW"/>
</dbReference>
<evidence type="ECO:0000313" key="3">
    <source>
        <dbReference type="Proteomes" id="UP001501442"/>
    </source>
</evidence>
<dbReference type="InterPro" id="IPR011050">
    <property type="entry name" value="Pectin_lyase_fold/virulence"/>
</dbReference>
<dbReference type="InterPro" id="IPR012334">
    <property type="entry name" value="Pectin_lyas_fold"/>
</dbReference>
<evidence type="ECO:0000313" key="2">
    <source>
        <dbReference type="EMBL" id="GAA4635265.1"/>
    </source>
</evidence>
<organism evidence="2 3">
    <name type="scientific">Actinoallomurus vinaceus</name>
    <dbReference type="NCBI Taxonomy" id="1080074"/>
    <lineage>
        <taxon>Bacteria</taxon>
        <taxon>Bacillati</taxon>
        <taxon>Actinomycetota</taxon>
        <taxon>Actinomycetes</taxon>
        <taxon>Streptosporangiales</taxon>
        <taxon>Thermomonosporaceae</taxon>
        <taxon>Actinoallomurus</taxon>
    </lineage>
</organism>
<dbReference type="CDD" id="cd14251">
    <property type="entry name" value="PL-6"/>
    <property type="match status" value="1"/>
</dbReference>
<proteinExistence type="predicted"/>
<dbReference type="RefSeq" id="WP_345438229.1">
    <property type="nucleotide sequence ID" value="NZ_BAABHK010000015.1"/>
</dbReference>
<feature type="chain" id="PRO_5046104577" evidence="1">
    <location>
        <begin position="24"/>
        <end position="475"/>
    </location>
</feature>
<name>A0ABP8UM72_9ACTN</name>